<proteinExistence type="predicted"/>
<gene>
    <name evidence="6" type="ORF">ABAZ39_25540</name>
</gene>
<dbReference type="Proteomes" id="UP000027186">
    <property type="component" value="Plasmid AbAZ39_p2"/>
</dbReference>
<evidence type="ECO:0000256" key="3">
    <source>
        <dbReference type="ARBA" id="ARBA00023163"/>
    </source>
</evidence>
<protein>
    <submittedName>
        <fullName evidence="6">TetR family transcriptional regulator</fullName>
    </submittedName>
</protein>
<dbReference type="SUPFAM" id="SSF46689">
    <property type="entry name" value="Homeodomain-like"/>
    <property type="match status" value="1"/>
</dbReference>
<evidence type="ECO:0000256" key="2">
    <source>
        <dbReference type="ARBA" id="ARBA00023125"/>
    </source>
</evidence>
<evidence type="ECO:0000256" key="1">
    <source>
        <dbReference type="ARBA" id="ARBA00023015"/>
    </source>
</evidence>
<dbReference type="PANTHER" id="PTHR47506:SF1">
    <property type="entry name" value="HTH-TYPE TRANSCRIPTIONAL REGULATOR YJDC"/>
    <property type="match status" value="1"/>
</dbReference>
<evidence type="ECO:0000313" key="6">
    <source>
        <dbReference type="EMBL" id="AIB15260.1"/>
    </source>
</evidence>
<evidence type="ECO:0000256" key="4">
    <source>
        <dbReference type="PROSITE-ProRule" id="PRU00335"/>
    </source>
</evidence>
<sequence>MARPRKFDETAVLDAAVDRFWTQGYEATSTRELADSMRMTLASMHNAFGDKRALFRRALEHYLDGSLRARIARHEATASPATAIAGFLRESIERSLGDGCRRGCLLVNSALEVGPDNPDLRDFLNAELTTIEDFFRRCIVKGRQSGAIPAGIPDDDAARLLFSTLLGIRVLARIRPERDLLEGAARGALASLGLPPMPDS</sequence>
<dbReference type="PANTHER" id="PTHR47506">
    <property type="entry name" value="TRANSCRIPTIONAL REGULATORY PROTEIN"/>
    <property type="match status" value="1"/>
</dbReference>
<evidence type="ECO:0000259" key="5">
    <source>
        <dbReference type="PROSITE" id="PS50977"/>
    </source>
</evidence>
<evidence type="ECO:0000313" key="7">
    <source>
        <dbReference type="Proteomes" id="UP000027186"/>
    </source>
</evidence>
<dbReference type="InterPro" id="IPR009057">
    <property type="entry name" value="Homeodomain-like_sf"/>
</dbReference>
<accession>A0A060DRC1</accession>
<dbReference type="GO" id="GO:0003677">
    <property type="term" value="F:DNA binding"/>
    <property type="evidence" value="ECO:0007669"/>
    <property type="project" value="UniProtKB-UniRule"/>
</dbReference>
<dbReference type="Gene3D" id="1.10.10.60">
    <property type="entry name" value="Homeodomain-like"/>
    <property type="match status" value="1"/>
</dbReference>
<dbReference type="AlphaFoldDB" id="A0A060DRC1"/>
<organism evidence="6 7">
    <name type="scientific">Azospirillum argentinense</name>
    <dbReference type="NCBI Taxonomy" id="2970906"/>
    <lineage>
        <taxon>Bacteria</taxon>
        <taxon>Pseudomonadati</taxon>
        <taxon>Pseudomonadota</taxon>
        <taxon>Alphaproteobacteria</taxon>
        <taxon>Rhodospirillales</taxon>
        <taxon>Azospirillaceae</taxon>
        <taxon>Azospirillum</taxon>
    </lineage>
</organism>
<dbReference type="KEGG" id="abq:ABAZ39_25540"/>
<dbReference type="Pfam" id="PF16925">
    <property type="entry name" value="TetR_C_13"/>
    <property type="match status" value="1"/>
</dbReference>
<keyword evidence="3" id="KW-0804">Transcription</keyword>
<dbReference type="InterPro" id="IPR001647">
    <property type="entry name" value="HTH_TetR"/>
</dbReference>
<dbReference type="Pfam" id="PF00440">
    <property type="entry name" value="TetR_N"/>
    <property type="match status" value="1"/>
</dbReference>
<keyword evidence="1" id="KW-0805">Transcription regulation</keyword>
<reference evidence="6 7" key="1">
    <citation type="journal article" date="2014" name="Genome Announc.">
        <title>Complete Genome Sequence of the Model Rhizosphere Strain Azospirillum brasilense Az39, Successfully Applied in Agriculture.</title>
        <authorList>
            <person name="Rivera D."/>
            <person name="Revale S."/>
            <person name="Molina R."/>
            <person name="Gualpa J."/>
            <person name="Puente M."/>
            <person name="Maroniche G."/>
            <person name="Paris G."/>
            <person name="Baker D."/>
            <person name="Clavijo B."/>
            <person name="McLay K."/>
            <person name="Spaepen S."/>
            <person name="Perticari A."/>
            <person name="Vazquez M."/>
            <person name="Wisniewski-Dye F."/>
            <person name="Watkins C."/>
            <person name="Martinez-Abarca F."/>
            <person name="Vanderleyden J."/>
            <person name="Cassan F."/>
        </authorList>
    </citation>
    <scope>NUCLEOTIDE SEQUENCE [LARGE SCALE GENOMIC DNA]</scope>
    <source>
        <strain evidence="6 7">Az39</strain>
        <plasmid evidence="6">AbAZ39_p2</plasmid>
    </source>
</reference>
<dbReference type="SUPFAM" id="SSF48498">
    <property type="entry name" value="Tetracyclin repressor-like, C-terminal domain"/>
    <property type="match status" value="1"/>
</dbReference>
<dbReference type="RefSeq" id="WP_040136666.1">
    <property type="nucleotide sequence ID" value="NZ_CP007795.1"/>
</dbReference>
<dbReference type="Gene3D" id="1.10.357.10">
    <property type="entry name" value="Tetracycline Repressor, domain 2"/>
    <property type="match status" value="1"/>
</dbReference>
<feature type="domain" description="HTH tetR-type" evidence="5">
    <location>
        <begin position="6"/>
        <end position="66"/>
    </location>
</feature>
<dbReference type="PROSITE" id="PS50977">
    <property type="entry name" value="HTH_TETR_2"/>
    <property type="match status" value="1"/>
</dbReference>
<name>A0A060DRC1_9PROT</name>
<dbReference type="InterPro" id="IPR011075">
    <property type="entry name" value="TetR_C"/>
</dbReference>
<keyword evidence="6" id="KW-0614">Plasmid</keyword>
<feature type="DNA-binding region" description="H-T-H motif" evidence="4">
    <location>
        <begin position="29"/>
        <end position="48"/>
    </location>
</feature>
<keyword evidence="2 4" id="KW-0238">DNA-binding</keyword>
<geneLocation type="plasmid" evidence="6 7">
    <name>AbAZ39_p2</name>
</geneLocation>
<dbReference type="InterPro" id="IPR036271">
    <property type="entry name" value="Tet_transcr_reg_TetR-rel_C_sf"/>
</dbReference>
<dbReference type="EMBL" id="CP007795">
    <property type="protein sequence ID" value="AIB15260.1"/>
    <property type="molecule type" value="Genomic_DNA"/>
</dbReference>